<protein>
    <submittedName>
        <fullName evidence="1">Uncharacterized protein</fullName>
    </submittedName>
</protein>
<gene>
    <name evidence="1" type="ORF">AMECASPLE_021024</name>
</gene>
<name>A0ABV0ZC98_9TELE</name>
<proteinExistence type="predicted"/>
<organism evidence="1 2">
    <name type="scientific">Ameca splendens</name>
    <dbReference type="NCBI Taxonomy" id="208324"/>
    <lineage>
        <taxon>Eukaryota</taxon>
        <taxon>Metazoa</taxon>
        <taxon>Chordata</taxon>
        <taxon>Craniata</taxon>
        <taxon>Vertebrata</taxon>
        <taxon>Euteleostomi</taxon>
        <taxon>Actinopterygii</taxon>
        <taxon>Neopterygii</taxon>
        <taxon>Teleostei</taxon>
        <taxon>Neoteleostei</taxon>
        <taxon>Acanthomorphata</taxon>
        <taxon>Ovalentaria</taxon>
        <taxon>Atherinomorphae</taxon>
        <taxon>Cyprinodontiformes</taxon>
        <taxon>Goodeidae</taxon>
        <taxon>Ameca</taxon>
    </lineage>
</organism>
<dbReference type="Proteomes" id="UP001469553">
    <property type="component" value="Unassembled WGS sequence"/>
</dbReference>
<sequence length="113" mass="12730">MKCVLSSSLFSGSLLPSNPRFELFHNPGAKHVSRRDSFLWRNLSSSLVLTSMQLTHTSCIRGSLKQRCFALYLAHQKGVTHPIMFVPKEVFLSSKQSVYHERFQHGAVPGSIL</sequence>
<comment type="caution">
    <text evidence="1">The sequence shown here is derived from an EMBL/GenBank/DDBJ whole genome shotgun (WGS) entry which is preliminary data.</text>
</comment>
<dbReference type="EMBL" id="JAHRIP010058217">
    <property type="protein sequence ID" value="MEQ2303849.1"/>
    <property type="molecule type" value="Genomic_DNA"/>
</dbReference>
<reference evidence="1 2" key="1">
    <citation type="submission" date="2021-06" db="EMBL/GenBank/DDBJ databases">
        <authorList>
            <person name="Palmer J.M."/>
        </authorList>
    </citation>
    <scope>NUCLEOTIDE SEQUENCE [LARGE SCALE GENOMIC DNA]</scope>
    <source>
        <strain evidence="1 2">AS_MEX2019</strain>
        <tissue evidence="1">Muscle</tissue>
    </source>
</reference>
<evidence type="ECO:0000313" key="2">
    <source>
        <dbReference type="Proteomes" id="UP001469553"/>
    </source>
</evidence>
<accession>A0ABV0ZC98</accession>
<evidence type="ECO:0000313" key="1">
    <source>
        <dbReference type="EMBL" id="MEQ2303849.1"/>
    </source>
</evidence>
<keyword evidence="2" id="KW-1185">Reference proteome</keyword>